<reference evidence="7 8" key="1">
    <citation type="submission" date="2024-04" db="EMBL/GenBank/DDBJ databases">
        <title>Genome assembly C_amara_ONT_v2.</title>
        <authorList>
            <person name="Yant L."/>
            <person name="Moore C."/>
            <person name="Slenker M."/>
        </authorList>
    </citation>
    <scope>NUCLEOTIDE SEQUENCE [LARGE SCALE GENOMIC DNA]</scope>
    <source>
        <tissue evidence="7">Leaf</tissue>
    </source>
</reference>
<keyword evidence="3" id="KW-0238">DNA-binding</keyword>
<dbReference type="InterPro" id="IPR003441">
    <property type="entry name" value="NAC-dom"/>
</dbReference>
<evidence type="ECO:0000256" key="1">
    <source>
        <dbReference type="ARBA" id="ARBA00004123"/>
    </source>
</evidence>
<keyword evidence="5" id="KW-0539">Nucleus</keyword>
<keyword evidence="2" id="KW-0805">Transcription regulation</keyword>
<dbReference type="AlphaFoldDB" id="A0ABD1BSZ3"/>
<name>A0ABD1BSZ3_CARAN</name>
<evidence type="ECO:0000256" key="2">
    <source>
        <dbReference type="ARBA" id="ARBA00023015"/>
    </source>
</evidence>
<protein>
    <submittedName>
        <fullName evidence="7">NAC domain-containing protein 5</fullName>
    </submittedName>
</protein>
<comment type="subcellular location">
    <subcellularLocation>
        <location evidence="1">Nucleus</location>
    </subcellularLocation>
</comment>
<organism evidence="7 8">
    <name type="scientific">Cardamine amara subsp. amara</name>
    <dbReference type="NCBI Taxonomy" id="228776"/>
    <lineage>
        <taxon>Eukaryota</taxon>
        <taxon>Viridiplantae</taxon>
        <taxon>Streptophyta</taxon>
        <taxon>Embryophyta</taxon>
        <taxon>Tracheophyta</taxon>
        <taxon>Spermatophyta</taxon>
        <taxon>Magnoliopsida</taxon>
        <taxon>eudicotyledons</taxon>
        <taxon>Gunneridae</taxon>
        <taxon>Pentapetalae</taxon>
        <taxon>rosids</taxon>
        <taxon>malvids</taxon>
        <taxon>Brassicales</taxon>
        <taxon>Brassicaceae</taxon>
        <taxon>Cardamineae</taxon>
        <taxon>Cardamine</taxon>
    </lineage>
</organism>
<dbReference type="InterPro" id="IPR036093">
    <property type="entry name" value="NAC_dom_sf"/>
</dbReference>
<dbReference type="Pfam" id="PF02365">
    <property type="entry name" value="NAM"/>
    <property type="match status" value="1"/>
</dbReference>
<evidence type="ECO:0000256" key="4">
    <source>
        <dbReference type="ARBA" id="ARBA00023163"/>
    </source>
</evidence>
<keyword evidence="8" id="KW-1185">Reference proteome</keyword>
<sequence length="357" mass="40698">MANPVGLRLRPTDEEILNDYLGPKNLKSNTSHVDRVISTVTICSFDPLELPPQSRIKLKDHVWYFFSPKENKYGKGERQIRTTKSGFWKITGKPKDIIRNRQKIGHKKVLMFYFGKTPNGSKSDWVMHEYHLFSPNQMMTYTFCKVKFKGNMSEIEQSRSLIPPMNNHGGLSTRTEGPPFKRLTGQELQNQPQRTNFPDVEELDWLFANIASDRFKSVLDDDEQSKIVTMDENRSNHIPQKALTGVFSGYSSDGSDSGSISQSATTTSIQNSSTCDSFGSSNHCIDLQESPNSTINLVLMTQEVSKTLDKKENLYDDVQETETGEYKMGQDVIKNKNAGFFYRIIQRFKKIQLCSSI</sequence>
<evidence type="ECO:0000256" key="3">
    <source>
        <dbReference type="ARBA" id="ARBA00023125"/>
    </source>
</evidence>
<proteinExistence type="predicted"/>
<feature type="domain" description="NAC" evidence="6">
    <location>
        <begin position="3"/>
        <end position="149"/>
    </location>
</feature>
<dbReference type="PROSITE" id="PS51005">
    <property type="entry name" value="NAC"/>
    <property type="match status" value="1"/>
</dbReference>
<dbReference type="GO" id="GO:0003677">
    <property type="term" value="F:DNA binding"/>
    <property type="evidence" value="ECO:0007669"/>
    <property type="project" value="UniProtKB-KW"/>
</dbReference>
<dbReference type="SUPFAM" id="SSF101941">
    <property type="entry name" value="NAC domain"/>
    <property type="match status" value="1"/>
</dbReference>
<dbReference type="Gene3D" id="2.170.150.80">
    <property type="entry name" value="NAC domain"/>
    <property type="match status" value="1"/>
</dbReference>
<evidence type="ECO:0000256" key="5">
    <source>
        <dbReference type="ARBA" id="ARBA00023242"/>
    </source>
</evidence>
<dbReference type="PANTHER" id="PTHR31989">
    <property type="entry name" value="NAC DOMAIN-CONTAINING PROTEIN 82-RELATED"/>
    <property type="match status" value="1"/>
</dbReference>
<evidence type="ECO:0000259" key="6">
    <source>
        <dbReference type="PROSITE" id="PS51005"/>
    </source>
</evidence>
<dbReference type="EMBL" id="JBANAX010000157">
    <property type="protein sequence ID" value="KAL1220316.1"/>
    <property type="molecule type" value="Genomic_DNA"/>
</dbReference>
<evidence type="ECO:0000313" key="8">
    <source>
        <dbReference type="Proteomes" id="UP001558713"/>
    </source>
</evidence>
<accession>A0ABD1BSZ3</accession>
<dbReference type="GO" id="GO:0005634">
    <property type="term" value="C:nucleus"/>
    <property type="evidence" value="ECO:0007669"/>
    <property type="project" value="UniProtKB-SubCell"/>
</dbReference>
<dbReference type="Proteomes" id="UP001558713">
    <property type="component" value="Unassembled WGS sequence"/>
</dbReference>
<keyword evidence="4" id="KW-0804">Transcription</keyword>
<gene>
    <name evidence="7" type="ORF">V5N11_021077</name>
</gene>
<evidence type="ECO:0000313" key="7">
    <source>
        <dbReference type="EMBL" id="KAL1220316.1"/>
    </source>
</evidence>
<comment type="caution">
    <text evidence="7">The sequence shown here is derived from an EMBL/GenBank/DDBJ whole genome shotgun (WGS) entry which is preliminary data.</text>
</comment>